<dbReference type="PANTHER" id="PTHR28153:SF1">
    <property type="entry name" value="DUF4484 DOMAIN-CONTAINING PROTEIN"/>
    <property type="match status" value="1"/>
</dbReference>
<dbReference type="AlphaFoldDB" id="A0A317XNV3"/>
<evidence type="ECO:0000256" key="1">
    <source>
        <dbReference type="SAM" id="MobiDB-lite"/>
    </source>
</evidence>
<name>A0A317XNV3_9BASI</name>
<dbReference type="OrthoDB" id="2152680at2759"/>
<reference evidence="2 3" key="1">
    <citation type="journal article" date="2018" name="Mol. Biol. Evol.">
        <title>Broad Genomic Sampling Reveals a Smut Pathogenic Ancestry of the Fungal Clade Ustilaginomycotina.</title>
        <authorList>
            <person name="Kijpornyongpan T."/>
            <person name="Mondo S.J."/>
            <person name="Barry K."/>
            <person name="Sandor L."/>
            <person name="Lee J."/>
            <person name="Lipzen A."/>
            <person name="Pangilinan J."/>
            <person name="LaButti K."/>
            <person name="Hainaut M."/>
            <person name="Henrissat B."/>
            <person name="Grigoriev I.V."/>
            <person name="Spatafora J.W."/>
            <person name="Aime M.C."/>
        </authorList>
    </citation>
    <scope>NUCLEOTIDE SEQUENCE [LARGE SCALE GENOMIC DNA]</scope>
    <source>
        <strain evidence="2 3">MCA 3645</strain>
    </source>
</reference>
<dbReference type="InterPro" id="IPR053056">
    <property type="entry name" value="Lipid_Metab_Assoc_Protein"/>
</dbReference>
<organism evidence="2 3">
    <name type="scientific">Testicularia cyperi</name>
    <dbReference type="NCBI Taxonomy" id="1882483"/>
    <lineage>
        <taxon>Eukaryota</taxon>
        <taxon>Fungi</taxon>
        <taxon>Dikarya</taxon>
        <taxon>Basidiomycota</taxon>
        <taxon>Ustilaginomycotina</taxon>
        <taxon>Ustilaginomycetes</taxon>
        <taxon>Ustilaginales</taxon>
        <taxon>Anthracoideaceae</taxon>
        <taxon>Testicularia</taxon>
    </lineage>
</organism>
<protein>
    <recommendedName>
        <fullName evidence="4">UDENN domain-containing protein</fullName>
    </recommendedName>
</protein>
<feature type="region of interest" description="Disordered" evidence="1">
    <location>
        <begin position="613"/>
        <end position="634"/>
    </location>
</feature>
<evidence type="ECO:0000313" key="3">
    <source>
        <dbReference type="Proteomes" id="UP000246740"/>
    </source>
</evidence>
<dbReference type="PANTHER" id="PTHR28153">
    <property type="entry name" value="PROTEIN, PUTATIVE-RELATED"/>
    <property type="match status" value="1"/>
</dbReference>
<keyword evidence="3" id="KW-1185">Reference proteome</keyword>
<gene>
    <name evidence="2" type="ORF">BCV70DRAFT_201298</name>
</gene>
<evidence type="ECO:0008006" key="4">
    <source>
        <dbReference type="Google" id="ProtNLM"/>
    </source>
</evidence>
<dbReference type="InParanoid" id="A0A317XNV3"/>
<dbReference type="Pfam" id="PF09804">
    <property type="entry name" value="DENND11"/>
    <property type="match status" value="1"/>
</dbReference>
<dbReference type="GO" id="GO:0005811">
    <property type="term" value="C:lipid droplet"/>
    <property type="evidence" value="ECO:0007669"/>
    <property type="project" value="TreeGrafter"/>
</dbReference>
<dbReference type="EMBL" id="KZ819196">
    <property type="protein sequence ID" value="PWY99078.1"/>
    <property type="molecule type" value="Genomic_DNA"/>
</dbReference>
<accession>A0A317XNV3</accession>
<feature type="compositionally biased region" description="Basic residues" evidence="1">
    <location>
        <begin position="440"/>
        <end position="449"/>
    </location>
</feature>
<feature type="compositionally biased region" description="Basic and acidic residues" evidence="1">
    <location>
        <begin position="459"/>
        <end position="475"/>
    </location>
</feature>
<feature type="region of interest" description="Disordered" evidence="1">
    <location>
        <begin position="669"/>
        <end position="706"/>
    </location>
</feature>
<feature type="region of interest" description="Disordered" evidence="1">
    <location>
        <begin position="563"/>
        <end position="590"/>
    </location>
</feature>
<feature type="compositionally biased region" description="Basic and acidic residues" evidence="1">
    <location>
        <begin position="425"/>
        <end position="434"/>
    </location>
</feature>
<feature type="region of interest" description="Disordered" evidence="1">
    <location>
        <begin position="425"/>
        <end position="486"/>
    </location>
</feature>
<feature type="compositionally biased region" description="Low complexity" evidence="1">
    <location>
        <begin position="624"/>
        <end position="634"/>
    </location>
</feature>
<dbReference type="Proteomes" id="UP000246740">
    <property type="component" value="Unassembled WGS sequence"/>
</dbReference>
<dbReference type="InterPro" id="IPR018626">
    <property type="entry name" value="LCHN/Anr2"/>
</dbReference>
<evidence type="ECO:0000313" key="2">
    <source>
        <dbReference type="EMBL" id="PWY99078.1"/>
    </source>
</evidence>
<sequence>MDDNPAEPSGSDRPPNLSLLPANVLTIFLARFHVRHGNQIEYQFPPPPTTSTANGKDRLVDIDEDVGTSDDSALEAPGIDLTDVEWKVLPSGGHLIERDVIYFQPQQSGTIGVACFRNLKLDDSQEADRQRGARMVSVGLILQCPSGSPTETSSSTGPQQLAIVPHLDNLHKLADQLVHSPESTDPLKRYYTLHAFRPDQPEAPLTPRQLKQLRMRRRRDPKNLPHDPITHMPALCGSLGAILPHLLKKMMVSNHRLLVFSPAPPLVHAARIGYNLADFVALAVGRSGRRHDTLQSFAARGLVHVRGQIGVHDITALEDEEKHRRSTGESTNGCGWVAWSTDKILLEKPHLFDSVLDLTPLIGKNSAGLLDEASLESSAKVARLLKVVRTPLQDGSGRVKAELRGEGWTTREFATFNELDAQAERHAQRVERAGDPAYVSRKRVKRRASKGTVRNSYDSSEHDPHLASKSDRRENGISGSRENDIQYVSQPSDAVTQWRGGCARAPRRGRLGTVSAILAFLRYWLAGWWFLPRHWRYGLPAAYVLPLGIRGDGGVRASILVLPEDESDEDSEDEENFEEAEEEGEDEERIEDQNAMALQEAGQPMLSPEEAFSATAHSEHNVGTDDNTTTTSSSETVDGAMRASQHNFSHHLVPPDPLIAACGASPVRGSVGAESDRMSYSSRRRPSIDPSSYARSNGGADLDDLTSEDGRAFRRYRTILSDSLWMVWSHWTTALIFGLLDILEDRLTQVADVAEADAHSDADSAELIPPDLSSVELVLKPADMASLGLSAGNPVDVELVEVLGSQYLNLLVSEHAQGAAAVRVDKGWAILRWLL</sequence>
<proteinExistence type="predicted"/>